<dbReference type="PANTHER" id="PTHR35005:SF1">
    <property type="entry name" value="2-AMINO-5-FORMYLAMINO-6-RIBOSYLAMINOPYRIMIDIN-4(3H)-ONE 5'-MONOPHOSPHATE DEFORMYLASE"/>
    <property type="match status" value="1"/>
</dbReference>
<comment type="similarity">
    <text evidence="5">Belongs to the creatininase superfamily.</text>
</comment>
<evidence type="ECO:0000256" key="4">
    <source>
        <dbReference type="ARBA" id="ARBA00022833"/>
    </source>
</evidence>
<dbReference type="GO" id="GO:0016811">
    <property type="term" value="F:hydrolase activity, acting on carbon-nitrogen (but not peptide) bonds, in linear amides"/>
    <property type="evidence" value="ECO:0007669"/>
    <property type="project" value="TreeGrafter"/>
</dbReference>
<evidence type="ECO:0000256" key="3">
    <source>
        <dbReference type="ARBA" id="ARBA00022801"/>
    </source>
</evidence>
<evidence type="ECO:0000313" key="6">
    <source>
        <dbReference type="EMBL" id="NDW47223.1"/>
    </source>
</evidence>
<protein>
    <submittedName>
        <fullName evidence="6">Creatininase family protein</fullName>
    </submittedName>
</protein>
<evidence type="ECO:0000256" key="5">
    <source>
        <dbReference type="ARBA" id="ARBA00024029"/>
    </source>
</evidence>
<dbReference type="Pfam" id="PF02633">
    <property type="entry name" value="Creatininase"/>
    <property type="match status" value="1"/>
</dbReference>
<accession>A0A6B2NWU6</accession>
<dbReference type="GO" id="GO:0009231">
    <property type="term" value="P:riboflavin biosynthetic process"/>
    <property type="evidence" value="ECO:0007669"/>
    <property type="project" value="TreeGrafter"/>
</dbReference>
<proteinExistence type="inferred from homology"/>
<keyword evidence="3" id="KW-0378">Hydrolase</keyword>
<reference evidence="6" key="1">
    <citation type="submission" date="2020-02" db="EMBL/GenBank/DDBJ databases">
        <title>Delineation of the pyrene-degrading pathway in Roseobacter clade bacteria by genomic analysis.</title>
        <authorList>
            <person name="Zhou H."/>
            <person name="Wang H."/>
        </authorList>
    </citation>
    <scope>NUCLEOTIDE SEQUENCE</scope>
    <source>
        <strain evidence="6">PrR005</strain>
    </source>
</reference>
<name>A0A6B2NWU6_9RHOB</name>
<evidence type="ECO:0000256" key="1">
    <source>
        <dbReference type="ARBA" id="ARBA00001947"/>
    </source>
</evidence>
<organism evidence="6">
    <name type="scientific">Ruegeria sp. PrR005</name>
    <dbReference type="NCBI Taxonomy" id="2706882"/>
    <lineage>
        <taxon>Bacteria</taxon>
        <taxon>Pseudomonadati</taxon>
        <taxon>Pseudomonadota</taxon>
        <taxon>Alphaproteobacteria</taxon>
        <taxon>Rhodobacterales</taxon>
        <taxon>Roseobacteraceae</taxon>
        <taxon>Ruegeria</taxon>
    </lineage>
</organism>
<dbReference type="GO" id="GO:0046872">
    <property type="term" value="F:metal ion binding"/>
    <property type="evidence" value="ECO:0007669"/>
    <property type="project" value="UniProtKB-KW"/>
</dbReference>
<comment type="caution">
    <text evidence="6">The sequence shown here is derived from an EMBL/GenBank/DDBJ whole genome shotgun (WGS) entry which is preliminary data.</text>
</comment>
<dbReference type="SUPFAM" id="SSF102215">
    <property type="entry name" value="Creatininase"/>
    <property type="match status" value="1"/>
</dbReference>
<dbReference type="InterPro" id="IPR003785">
    <property type="entry name" value="Creatininase/forma_Hydrolase"/>
</dbReference>
<comment type="cofactor">
    <cofactor evidence="1">
        <name>Zn(2+)</name>
        <dbReference type="ChEBI" id="CHEBI:29105"/>
    </cofactor>
</comment>
<dbReference type="PANTHER" id="PTHR35005">
    <property type="entry name" value="3-DEHYDRO-SCYLLO-INOSOSE HYDROLASE"/>
    <property type="match status" value="1"/>
</dbReference>
<gene>
    <name evidence="6" type="ORF">G0P99_19935</name>
</gene>
<dbReference type="Gene3D" id="3.40.50.10310">
    <property type="entry name" value="Creatininase"/>
    <property type="match status" value="1"/>
</dbReference>
<keyword evidence="4" id="KW-0862">Zinc</keyword>
<dbReference type="EMBL" id="JAAGOX010000053">
    <property type="protein sequence ID" value="NDW47223.1"/>
    <property type="molecule type" value="Genomic_DNA"/>
</dbReference>
<sequence length="246" mass="26208">MQLSHMTWQQVETCLKKGAAVMVPVGSTEQHGPMGRIGTDTICAEAVALAAAEICGAIVAPPLAYTPAPFNTAFPGTVSMPEDLFQAHATAVFRGLMAQGFRGVYVVNGHGANIRPLENVARDLAPSPICIRSWWEPTEVNRMRKTLYGDWEGMHATPSEIAITQALLGTLPAGEAALPPKSLSADYIRAHAGDRHGPPDAHRAEFPDGRVGSHSALANPVDGARLLESAARGIAVEFAEFLNRVR</sequence>
<dbReference type="InterPro" id="IPR024087">
    <property type="entry name" value="Creatininase-like_sf"/>
</dbReference>
<dbReference type="AlphaFoldDB" id="A0A6B2NWU6"/>
<evidence type="ECO:0000256" key="2">
    <source>
        <dbReference type="ARBA" id="ARBA00022723"/>
    </source>
</evidence>
<dbReference type="RefSeq" id="WP_164132224.1">
    <property type="nucleotide sequence ID" value="NZ_JAAGOX010000053.1"/>
</dbReference>
<keyword evidence="2" id="KW-0479">Metal-binding</keyword>